<dbReference type="InterPro" id="IPR000150">
    <property type="entry name" value="Cof"/>
</dbReference>
<dbReference type="Proteomes" id="UP000235701">
    <property type="component" value="Unassembled WGS sequence"/>
</dbReference>
<dbReference type="GO" id="GO:0016791">
    <property type="term" value="F:phosphatase activity"/>
    <property type="evidence" value="ECO:0007669"/>
    <property type="project" value="TreeGrafter"/>
</dbReference>
<dbReference type="SUPFAM" id="SSF56784">
    <property type="entry name" value="HAD-like"/>
    <property type="match status" value="1"/>
</dbReference>
<dbReference type="InterPro" id="IPR023214">
    <property type="entry name" value="HAD_sf"/>
</dbReference>
<dbReference type="NCBIfam" id="TIGR00099">
    <property type="entry name" value="Cof-subfamily"/>
    <property type="match status" value="1"/>
</dbReference>
<comment type="caution">
    <text evidence="1">The sequence shown here is derived from an EMBL/GenBank/DDBJ whole genome shotgun (WGS) entry which is preliminary data.</text>
</comment>
<dbReference type="EMBL" id="PNHQ01000006">
    <property type="protein sequence ID" value="PMC80041.1"/>
    <property type="molecule type" value="Genomic_DNA"/>
</dbReference>
<evidence type="ECO:0000313" key="2">
    <source>
        <dbReference type="Proteomes" id="UP000235701"/>
    </source>
</evidence>
<evidence type="ECO:0000313" key="1">
    <source>
        <dbReference type="EMBL" id="PMC80041.1"/>
    </source>
</evidence>
<protein>
    <submittedName>
        <fullName evidence="1">Cof-type HAD-IIB family hydrolase</fullName>
    </submittedName>
</protein>
<dbReference type="Pfam" id="PF08282">
    <property type="entry name" value="Hydrolase_3"/>
    <property type="match status" value="1"/>
</dbReference>
<keyword evidence="1" id="KW-0378">Hydrolase</keyword>
<reference evidence="1 2" key="1">
    <citation type="submission" date="2017-09" db="EMBL/GenBank/DDBJ databases">
        <title>Bacterial strain isolated from the female urinary microbiota.</title>
        <authorList>
            <person name="Thomas-White K."/>
            <person name="Kumar N."/>
            <person name="Forster S."/>
            <person name="Putonti C."/>
            <person name="Lawley T."/>
            <person name="Wolfe A.J."/>
        </authorList>
    </citation>
    <scope>NUCLEOTIDE SEQUENCE [LARGE SCALE GENOMIC DNA]</scope>
    <source>
        <strain evidence="1 2">UMB0240</strain>
    </source>
</reference>
<dbReference type="PROSITE" id="PS01229">
    <property type="entry name" value="COF_2"/>
    <property type="match status" value="1"/>
</dbReference>
<dbReference type="CDD" id="cd07518">
    <property type="entry name" value="HAD_YbiV-Like"/>
    <property type="match status" value="1"/>
</dbReference>
<dbReference type="InterPro" id="IPR036412">
    <property type="entry name" value="HAD-like_sf"/>
</dbReference>
<sequence length="269" mass="30395">MTDIKLIAIDMDHTLLNDKGQIPENFTDQVLALKEQGIQVAIASGRPLYTLVDMFSHIEDHLIFVSDNGAAITKQQEQLFNSIIQQDDYRKLMAFTLEQETAAGIPILCALDAAYIPKAHDQYDEVYRTFYTNIYYYDDFASVDAVVNKFTVYTPNNDAVDQYSAIYGPALNQRFSATVSGKEWIDIMNKRIDKGQAMYQLSNLLNISTDQMMAFGDNYNDIEMLTAVKYSYAMENAHDDIKEQANFIAPSNNDLGVSKVIQDLLDGNL</sequence>
<dbReference type="PANTHER" id="PTHR10000">
    <property type="entry name" value="PHOSPHOSERINE PHOSPHATASE"/>
    <property type="match status" value="1"/>
</dbReference>
<dbReference type="SFLD" id="SFLDG01144">
    <property type="entry name" value="C2.B.4:_PGP_Like"/>
    <property type="match status" value="1"/>
</dbReference>
<keyword evidence="2" id="KW-1185">Reference proteome</keyword>
<dbReference type="OrthoDB" id="9814970at2"/>
<gene>
    <name evidence="1" type="ORF">CJ191_03620</name>
</gene>
<dbReference type="InterPro" id="IPR006379">
    <property type="entry name" value="HAD-SF_hydro_IIB"/>
</dbReference>
<dbReference type="SFLD" id="SFLDG01140">
    <property type="entry name" value="C2.B:_Phosphomannomutase_and_P"/>
    <property type="match status" value="1"/>
</dbReference>
<organism evidence="1 2">
    <name type="scientific">Aerococcus viridans</name>
    <dbReference type="NCBI Taxonomy" id="1377"/>
    <lineage>
        <taxon>Bacteria</taxon>
        <taxon>Bacillati</taxon>
        <taxon>Bacillota</taxon>
        <taxon>Bacilli</taxon>
        <taxon>Lactobacillales</taxon>
        <taxon>Aerococcaceae</taxon>
        <taxon>Aerococcus</taxon>
    </lineage>
</organism>
<dbReference type="GO" id="GO:0000287">
    <property type="term" value="F:magnesium ion binding"/>
    <property type="evidence" value="ECO:0007669"/>
    <property type="project" value="TreeGrafter"/>
</dbReference>
<dbReference type="RefSeq" id="WP_070467471.1">
    <property type="nucleotide sequence ID" value="NZ_PNHQ01000006.1"/>
</dbReference>
<dbReference type="AlphaFoldDB" id="A0A2N6UEL8"/>
<dbReference type="PANTHER" id="PTHR10000:SF53">
    <property type="entry name" value="5-AMINO-6-(5-PHOSPHO-D-RIBITYLAMINO)URACIL PHOSPHATASE YBJI-RELATED"/>
    <property type="match status" value="1"/>
</dbReference>
<name>A0A2N6UEL8_9LACT</name>
<dbReference type="Gene3D" id="3.40.50.1000">
    <property type="entry name" value="HAD superfamily/HAD-like"/>
    <property type="match status" value="1"/>
</dbReference>
<dbReference type="GO" id="GO:0005829">
    <property type="term" value="C:cytosol"/>
    <property type="evidence" value="ECO:0007669"/>
    <property type="project" value="TreeGrafter"/>
</dbReference>
<proteinExistence type="predicted"/>
<dbReference type="Gene3D" id="3.30.1240.10">
    <property type="match status" value="1"/>
</dbReference>
<dbReference type="NCBIfam" id="TIGR01484">
    <property type="entry name" value="HAD-SF-IIB"/>
    <property type="match status" value="1"/>
</dbReference>
<accession>A0A2N6UEL8</accession>
<dbReference type="SFLD" id="SFLDS00003">
    <property type="entry name" value="Haloacid_Dehalogenase"/>
    <property type="match status" value="1"/>
</dbReference>